<reference evidence="1 2" key="2">
    <citation type="submission" date="2020-03" db="EMBL/GenBank/DDBJ databases">
        <authorList>
            <person name="Ichikawa N."/>
            <person name="Kimura A."/>
            <person name="Kitahashi Y."/>
            <person name="Uohara A."/>
        </authorList>
    </citation>
    <scope>NUCLEOTIDE SEQUENCE [LARGE SCALE GENOMIC DNA]</scope>
    <source>
        <strain evidence="1 2">NBRC 107702</strain>
    </source>
</reference>
<organism evidence="1 2">
    <name type="scientific">Phytohabitans flavus</name>
    <dbReference type="NCBI Taxonomy" id="1076124"/>
    <lineage>
        <taxon>Bacteria</taxon>
        <taxon>Bacillati</taxon>
        <taxon>Actinomycetota</taxon>
        <taxon>Actinomycetes</taxon>
        <taxon>Micromonosporales</taxon>
        <taxon>Micromonosporaceae</taxon>
    </lineage>
</organism>
<dbReference type="InterPro" id="IPR021815">
    <property type="entry name" value="TsiV"/>
</dbReference>
<dbReference type="KEGG" id="pfla:Pflav_060230"/>
<dbReference type="EMBL" id="AP022870">
    <property type="protein sequence ID" value="BCB79613.1"/>
    <property type="molecule type" value="Genomic_DNA"/>
</dbReference>
<proteinExistence type="predicted"/>
<evidence type="ECO:0000313" key="2">
    <source>
        <dbReference type="Proteomes" id="UP000502508"/>
    </source>
</evidence>
<accession>A0A6F8Y0M9</accession>
<reference evidence="1 2" key="1">
    <citation type="submission" date="2020-03" db="EMBL/GenBank/DDBJ databases">
        <title>Whole genome shotgun sequence of Phytohabitans flavus NBRC 107702.</title>
        <authorList>
            <person name="Komaki H."/>
            <person name="Tamura T."/>
        </authorList>
    </citation>
    <scope>NUCLEOTIDE SEQUENCE [LARGE SCALE GENOMIC DNA]</scope>
    <source>
        <strain evidence="1 2">NBRC 107702</strain>
    </source>
</reference>
<sequence length="321" mass="35774">MVVAGLPLDLQLNVDVPAGNFADVAFDWLDGVSQRLAAEHRKELASLPARVAANKADPHGSLGETALLYGTVEVSRERVDAPAKATERICSDAGLRWLKEELQDFPSSVDLEIGQLDEAGFRSGWSLFLTVRRAAQSPNWLRLHAVVDEDRFNDRVAGPGLQREWLDVMWSYADRLDPGFGQVAYAYSTSGQTALEDRLRPQEYEREYREPEYTVNECRKFLRGYSWLTIVPKELVSKVGGLDGLRQSKAFEEVEELSGGGVWLLATADYRDYAGPVVEEVFRVLAPALRPGTPRPVVRYYPGERPHPLVFEDAASVAPRG</sequence>
<gene>
    <name evidence="1" type="ORF">Pflav_060230</name>
</gene>
<keyword evidence="2" id="KW-1185">Reference proteome</keyword>
<dbReference type="Pfam" id="PF11876">
    <property type="entry name" value="TsiV"/>
    <property type="match status" value="1"/>
</dbReference>
<dbReference type="Proteomes" id="UP000502508">
    <property type="component" value="Chromosome"/>
</dbReference>
<dbReference type="AlphaFoldDB" id="A0A6F8Y0M9"/>
<evidence type="ECO:0000313" key="1">
    <source>
        <dbReference type="EMBL" id="BCB79613.1"/>
    </source>
</evidence>
<name>A0A6F8Y0M9_9ACTN</name>
<evidence type="ECO:0008006" key="3">
    <source>
        <dbReference type="Google" id="ProtNLM"/>
    </source>
</evidence>
<protein>
    <recommendedName>
        <fullName evidence="3">DUF3396 domain-containing protein</fullName>
    </recommendedName>
</protein>